<keyword evidence="2" id="KW-0805">Transcription regulation</keyword>
<dbReference type="SMART" id="SM00422">
    <property type="entry name" value="HTH_MERR"/>
    <property type="match status" value="1"/>
</dbReference>
<proteinExistence type="predicted"/>
<evidence type="ECO:0000313" key="7">
    <source>
        <dbReference type="Proteomes" id="UP000886822"/>
    </source>
</evidence>
<reference evidence="6" key="1">
    <citation type="journal article" date="2021" name="PeerJ">
        <title>Extensive microbial diversity within the chicken gut microbiome revealed by metagenomics and culture.</title>
        <authorList>
            <person name="Gilroy R."/>
            <person name="Ravi A."/>
            <person name="Getino M."/>
            <person name="Pursley I."/>
            <person name="Horton D.L."/>
            <person name="Alikhan N.F."/>
            <person name="Baker D."/>
            <person name="Gharbi K."/>
            <person name="Hall N."/>
            <person name="Watson M."/>
            <person name="Adriaenssens E.M."/>
            <person name="Foster-Nyarko E."/>
            <person name="Jarju S."/>
            <person name="Secka A."/>
            <person name="Antonio M."/>
            <person name="Oren A."/>
            <person name="Chaudhuri R.R."/>
            <person name="La Ragione R."/>
            <person name="Hildebrand F."/>
            <person name="Pallen M.J."/>
        </authorList>
    </citation>
    <scope>NUCLEOTIDE SEQUENCE</scope>
    <source>
        <strain evidence="6">CHK173-259</strain>
    </source>
</reference>
<dbReference type="Gene3D" id="1.10.1660.10">
    <property type="match status" value="1"/>
</dbReference>
<dbReference type="PANTHER" id="PTHR30204:SF69">
    <property type="entry name" value="MERR-FAMILY TRANSCRIPTIONAL REGULATOR"/>
    <property type="match status" value="1"/>
</dbReference>
<name>A0A9D1QT45_9LACO</name>
<protein>
    <submittedName>
        <fullName evidence="6">MerR family transcriptional regulator</fullName>
    </submittedName>
</protein>
<sequence length="136" mass="15682">MKKVPIDEMILGIGDVARVTGVSPSQLRYWERKGYVHSAEVTGGGNRKFSYKTVIEIRQIKTFLDEGYTLSSAVQRAQKRSVYAEVLRSFFEERFMALTAGEQTTIDLGVFDPEPTKRLIAYRQEEQWHFRLDSVE</sequence>
<dbReference type="InterPro" id="IPR009061">
    <property type="entry name" value="DNA-bd_dom_put_sf"/>
</dbReference>
<dbReference type="PROSITE" id="PS50937">
    <property type="entry name" value="HTH_MERR_2"/>
    <property type="match status" value="1"/>
</dbReference>
<dbReference type="AlphaFoldDB" id="A0A9D1QT45"/>
<feature type="domain" description="HTH merR-type" evidence="5">
    <location>
        <begin position="13"/>
        <end position="80"/>
    </location>
</feature>
<keyword evidence="4" id="KW-0804">Transcription</keyword>
<evidence type="ECO:0000256" key="1">
    <source>
        <dbReference type="ARBA" id="ARBA00022491"/>
    </source>
</evidence>
<dbReference type="GO" id="GO:0003677">
    <property type="term" value="F:DNA binding"/>
    <property type="evidence" value="ECO:0007669"/>
    <property type="project" value="UniProtKB-KW"/>
</dbReference>
<dbReference type="PANTHER" id="PTHR30204">
    <property type="entry name" value="REDOX-CYCLING DRUG-SENSING TRANSCRIPTIONAL ACTIVATOR SOXR"/>
    <property type="match status" value="1"/>
</dbReference>
<keyword evidence="1" id="KW-0678">Repressor</keyword>
<evidence type="ECO:0000256" key="4">
    <source>
        <dbReference type="ARBA" id="ARBA00023163"/>
    </source>
</evidence>
<dbReference type="InterPro" id="IPR047057">
    <property type="entry name" value="MerR_fam"/>
</dbReference>
<comment type="caution">
    <text evidence="6">The sequence shown here is derived from an EMBL/GenBank/DDBJ whole genome shotgun (WGS) entry which is preliminary data.</text>
</comment>
<dbReference type="SUPFAM" id="SSF46955">
    <property type="entry name" value="Putative DNA-binding domain"/>
    <property type="match status" value="1"/>
</dbReference>
<dbReference type="InterPro" id="IPR000551">
    <property type="entry name" value="MerR-type_HTH_dom"/>
</dbReference>
<dbReference type="EMBL" id="DXGJ01000023">
    <property type="protein sequence ID" value="HIW71541.1"/>
    <property type="molecule type" value="Genomic_DNA"/>
</dbReference>
<organism evidence="6 7">
    <name type="scientific">Candidatus Levilactobacillus faecigallinarum</name>
    <dbReference type="NCBI Taxonomy" id="2838638"/>
    <lineage>
        <taxon>Bacteria</taxon>
        <taxon>Bacillati</taxon>
        <taxon>Bacillota</taxon>
        <taxon>Bacilli</taxon>
        <taxon>Lactobacillales</taxon>
        <taxon>Lactobacillaceae</taxon>
        <taxon>Levilactobacillus</taxon>
    </lineage>
</organism>
<accession>A0A9D1QT45</accession>
<evidence type="ECO:0000256" key="2">
    <source>
        <dbReference type="ARBA" id="ARBA00023015"/>
    </source>
</evidence>
<evidence type="ECO:0000256" key="3">
    <source>
        <dbReference type="ARBA" id="ARBA00023125"/>
    </source>
</evidence>
<dbReference type="Proteomes" id="UP000886822">
    <property type="component" value="Unassembled WGS sequence"/>
</dbReference>
<keyword evidence="3" id="KW-0238">DNA-binding</keyword>
<evidence type="ECO:0000259" key="5">
    <source>
        <dbReference type="PROSITE" id="PS50937"/>
    </source>
</evidence>
<dbReference type="GO" id="GO:0003700">
    <property type="term" value="F:DNA-binding transcription factor activity"/>
    <property type="evidence" value="ECO:0007669"/>
    <property type="project" value="InterPro"/>
</dbReference>
<dbReference type="CDD" id="cd01105">
    <property type="entry name" value="HTH_GlnR-like"/>
    <property type="match status" value="1"/>
</dbReference>
<evidence type="ECO:0000313" key="6">
    <source>
        <dbReference type="EMBL" id="HIW71541.1"/>
    </source>
</evidence>
<gene>
    <name evidence="6" type="ORF">H9875_02845</name>
</gene>
<dbReference type="Pfam" id="PF13411">
    <property type="entry name" value="MerR_1"/>
    <property type="match status" value="1"/>
</dbReference>
<reference evidence="6" key="2">
    <citation type="submission" date="2021-04" db="EMBL/GenBank/DDBJ databases">
        <authorList>
            <person name="Gilroy R."/>
        </authorList>
    </citation>
    <scope>NUCLEOTIDE SEQUENCE</scope>
    <source>
        <strain evidence="6">CHK173-259</strain>
    </source>
</reference>